<proteinExistence type="predicted"/>
<protein>
    <submittedName>
        <fullName evidence="2">MAPK kinase substrate protein</fullName>
    </submittedName>
</protein>
<dbReference type="AlphaFoldDB" id="A0AAD8M910"/>
<dbReference type="PANTHER" id="PTHR33730">
    <property type="entry name" value="OS05G0542732 PROTEIN-RELATED"/>
    <property type="match status" value="1"/>
</dbReference>
<evidence type="ECO:0000313" key="3">
    <source>
        <dbReference type="Proteomes" id="UP001237642"/>
    </source>
</evidence>
<dbReference type="PANTHER" id="PTHR33730:SF4">
    <property type="entry name" value="OS05G0542732 PROTEIN"/>
    <property type="match status" value="1"/>
</dbReference>
<evidence type="ECO:0000313" key="2">
    <source>
        <dbReference type="EMBL" id="KAK1364054.1"/>
    </source>
</evidence>
<name>A0AAD8M910_9APIA</name>
<dbReference type="GO" id="GO:0016301">
    <property type="term" value="F:kinase activity"/>
    <property type="evidence" value="ECO:0007669"/>
    <property type="project" value="UniProtKB-KW"/>
</dbReference>
<comment type="caution">
    <text evidence="2">The sequence shown here is derived from an EMBL/GenBank/DDBJ whole genome shotgun (WGS) entry which is preliminary data.</text>
</comment>
<organism evidence="2 3">
    <name type="scientific">Heracleum sosnowskyi</name>
    <dbReference type="NCBI Taxonomy" id="360622"/>
    <lineage>
        <taxon>Eukaryota</taxon>
        <taxon>Viridiplantae</taxon>
        <taxon>Streptophyta</taxon>
        <taxon>Embryophyta</taxon>
        <taxon>Tracheophyta</taxon>
        <taxon>Spermatophyta</taxon>
        <taxon>Magnoliopsida</taxon>
        <taxon>eudicotyledons</taxon>
        <taxon>Gunneridae</taxon>
        <taxon>Pentapetalae</taxon>
        <taxon>asterids</taxon>
        <taxon>campanulids</taxon>
        <taxon>Apiales</taxon>
        <taxon>Apiaceae</taxon>
        <taxon>Apioideae</taxon>
        <taxon>apioid superclade</taxon>
        <taxon>Tordylieae</taxon>
        <taxon>Tordyliinae</taxon>
        <taxon>Heracleum</taxon>
    </lineage>
</organism>
<keyword evidence="3" id="KW-1185">Reference proteome</keyword>
<sequence length="136" mass="15037">MEGLQRSAVSFRRQGSSGLIWDDNLLKAEIDRFDQRKANQDQADEEESKKKEDENDAVGSVEKLKEEIKPIRTVGSGNTIERSRSNGGRAYRTGKVSPAIDPPSPKVSACGFCGSAFGKRKEGRAQRKPRSGKRKV</sequence>
<keyword evidence="2" id="KW-0808">Transferase</keyword>
<dbReference type="Pfam" id="PF15697">
    <property type="entry name" value="DUF4666"/>
    <property type="match status" value="1"/>
</dbReference>
<dbReference type="Proteomes" id="UP001237642">
    <property type="component" value="Unassembled WGS sequence"/>
</dbReference>
<reference evidence="2" key="1">
    <citation type="submission" date="2023-02" db="EMBL/GenBank/DDBJ databases">
        <title>Genome of toxic invasive species Heracleum sosnowskyi carries increased number of genes despite the absence of recent whole-genome duplications.</title>
        <authorList>
            <person name="Schelkunov M."/>
            <person name="Shtratnikova V."/>
            <person name="Makarenko M."/>
            <person name="Klepikova A."/>
            <person name="Omelchenko D."/>
            <person name="Novikova G."/>
            <person name="Obukhova E."/>
            <person name="Bogdanov V."/>
            <person name="Penin A."/>
            <person name="Logacheva M."/>
        </authorList>
    </citation>
    <scope>NUCLEOTIDE SEQUENCE</scope>
    <source>
        <strain evidence="2">Hsosn_3</strain>
        <tissue evidence="2">Leaf</tissue>
    </source>
</reference>
<accession>A0AAD8M910</accession>
<evidence type="ECO:0000256" key="1">
    <source>
        <dbReference type="SAM" id="MobiDB-lite"/>
    </source>
</evidence>
<dbReference type="EMBL" id="JAUIZM010000009">
    <property type="protein sequence ID" value="KAK1364054.1"/>
    <property type="molecule type" value="Genomic_DNA"/>
</dbReference>
<gene>
    <name evidence="2" type="ORF">POM88_039615</name>
</gene>
<reference evidence="2" key="2">
    <citation type="submission" date="2023-05" db="EMBL/GenBank/DDBJ databases">
        <authorList>
            <person name="Schelkunov M.I."/>
        </authorList>
    </citation>
    <scope>NUCLEOTIDE SEQUENCE</scope>
    <source>
        <strain evidence="2">Hsosn_3</strain>
        <tissue evidence="2">Leaf</tissue>
    </source>
</reference>
<dbReference type="InterPro" id="IPR031421">
    <property type="entry name" value="DUF4666"/>
</dbReference>
<feature type="region of interest" description="Disordered" evidence="1">
    <location>
        <begin position="36"/>
        <end position="105"/>
    </location>
</feature>
<keyword evidence="2" id="KW-0418">Kinase</keyword>